<evidence type="ECO:0000313" key="4">
    <source>
        <dbReference type="Proteomes" id="UP000217507"/>
    </source>
</evidence>
<keyword evidence="1" id="KW-1133">Transmembrane helix</keyword>
<gene>
    <name evidence="3" type="ORF">NIES23_10180</name>
</gene>
<proteinExistence type="predicted"/>
<keyword evidence="1" id="KW-0472">Membrane</keyword>
<reference evidence="3 4" key="1">
    <citation type="submission" date="2017-06" db="EMBL/GenBank/DDBJ databases">
        <title>Genome sequencing of cyanobaciteial culture collection at National Institute for Environmental Studies (NIES).</title>
        <authorList>
            <person name="Hirose Y."/>
            <person name="Shimura Y."/>
            <person name="Fujisawa T."/>
            <person name="Nakamura Y."/>
            <person name="Kawachi M."/>
        </authorList>
    </citation>
    <scope>NUCLEOTIDE SEQUENCE [LARGE SCALE GENOMIC DNA]</scope>
    <source>
        <strain evidence="3 4">NIES-23</strain>
    </source>
</reference>
<evidence type="ECO:0000256" key="1">
    <source>
        <dbReference type="SAM" id="Phobius"/>
    </source>
</evidence>
<dbReference type="Pfam" id="PF02517">
    <property type="entry name" value="Rce1-like"/>
    <property type="match status" value="1"/>
</dbReference>
<dbReference type="InterPro" id="IPR003675">
    <property type="entry name" value="Rce1/LyrA-like_dom"/>
</dbReference>
<evidence type="ECO:0000259" key="2">
    <source>
        <dbReference type="Pfam" id="PF02517"/>
    </source>
</evidence>
<evidence type="ECO:0000313" key="3">
    <source>
        <dbReference type="EMBL" id="BAY68234.1"/>
    </source>
</evidence>
<feature type="transmembrane region" description="Helical" evidence="1">
    <location>
        <begin position="240"/>
        <end position="259"/>
    </location>
</feature>
<feature type="transmembrane region" description="Helical" evidence="1">
    <location>
        <begin position="213"/>
        <end position="234"/>
    </location>
</feature>
<dbReference type="AlphaFoldDB" id="A0A1Z4KGY9"/>
<feature type="domain" description="CAAX prenyl protease 2/Lysostaphin resistance protein A-like" evidence="2">
    <location>
        <begin position="138"/>
        <end position="249"/>
    </location>
</feature>
<dbReference type="EMBL" id="AP018216">
    <property type="protein sequence ID" value="BAY68234.1"/>
    <property type="molecule type" value="Genomic_DNA"/>
</dbReference>
<protein>
    <recommendedName>
        <fullName evidence="2">CAAX prenyl protease 2/Lysostaphin resistance protein A-like domain-containing protein</fullName>
    </recommendedName>
</protein>
<keyword evidence="1" id="KW-0812">Transmembrane</keyword>
<dbReference type="GO" id="GO:0080120">
    <property type="term" value="P:CAAX-box protein maturation"/>
    <property type="evidence" value="ECO:0007669"/>
    <property type="project" value="UniProtKB-ARBA"/>
</dbReference>
<name>A0A1Z4KGY9_ANAVA</name>
<feature type="transmembrane region" description="Helical" evidence="1">
    <location>
        <begin position="47"/>
        <end position="71"/>
    </location>
</feature>
<feature type="transmembrane region" description="Helical" evidence="1">
    <location>
        <begin position="182"/>
        <end position="201"/>
    </location>
</feature>
<dbReference type="Proteomes" id="UP000217507">
    <property type="component" value="Chromosome"/>
</dbReference>
<dbReference type="GO" id="GO:0004175">
    <property type="term" value="F:endopeptidase activity"/>
    <property type="evidence" value="ECO:0007669"/>
    <property type="project" value="UniProtKB-ARBA"/>
</dbReference>
<organism evidence="3 4">
    <name type="scientific">Trichormus variabilis NIES-23</name>
    <dbReference type="NCBI Taxonomy" id="1973479"/>
    <lineage>
        <taxon>Bacteria</taxon>
        <taxon>Bacillati</taxon>
        <taxon>Cyanobacteriota</taxon>
        <taxon>Cyanophyceae</taxon>
        <taxon>Nostocales</taxon>
        <taxon>Nostocaceae</taxon>
        <taxon>Trichormus</taxon>
    </lineage>
</organism>
<sequence length="263" mass="28629">MLVLKQFAILFTLGSWGIVLLIPSLMPVIQKQLATLPTEIAAEVPPLWIVLLLQGIQIAVLLAIAVLIGIFCTPVVGLRSHLIESWVLHPSNPISWINDVKWGLGIGTAATVITLSIRLLLEPVLPEALRATNQPQPSIIDAIAGMFYGGITEEILTRWGLMSLLVWLGWKLCKQGLGLPTHAVYQGAIVLAAVVFGLLHLPLISNLAPITGWVIVYAILLNGIVGIACGWLFWQYSLESAMIAHAIFHVYAFALNVLLTKFI</sequence>
<accession>A0A1Z4KGY9</accession>
<feature type="transmembrane region" description="Helical" evidence="1">
    <location>
        <begin position="6"/>
        <end position="26"/>
    </location>
</feature>
<feature type="transmembrane region" description="Helical" evidence="1">
    <location>
        <begin position="102"/>
        <end position="121"/>
    </location>
</feature>